<dbReference type="SUPFAM" id="SSF81383">
    <property type="entry name" value="F-box domain"/>
    <property type="match status" value="1"/>
</dbReference>
<evidence type="ECO:0000313" key="2">
    <source>
        <dbReference type="EMBL" id="KAL0066104.1"/>
    </source>
</evidence>
<evidence type="ECO:0000259" key="1">
    <source>
        <dbReference type="PROSITE" id="PS50181"/>
    </source>
</evidence>
<dbReference type="InterPro" id="IPR036047">
    <property type="entry name" value="F-box-like_dom_sf"/>
</dbReference>
<dbReference type="Proteomes" id="UP001437256">
    <property type="component" value="Unassembled WGS sequence"/>
</dbReference>
<comment type="caution">
    <text evidence="2">The sequence shown here is derived from an EMBL/GenBank/DDBJ whole genome shotgun (WGS) entry which is preliminary data.</text>
</comment>
<dbReference type="EMBL" id="JBBXMP010000039">
    <property type="protein sequence ID" value="KAL0066104.1"/>
    <property type="molecule type" value="Genomic_DNA"/>
</dbReference>
<protein>
    <recommendedName>
        <fullName evidence="1">F-box domain-containing protein</fullName>
    </recommendedName>
</protein>
<dbReference type="PROSITE" id="PS50181">
    <property type="entry name" value="FBOX"/>
    <property type="match status" value="1"/>
</dbReference>
<evidence type="ECO:0000313" key="3">
    <source>
        <dbReference type="Proteomes" id="UP001437256"/>
    </source>
</evidence>
<accession>A0ABR2ZYE8</accession>
<gene>
    <name evidence="2" type="ORF">AAF712_006936</name>
</gene>
<dbReference type="InterPro" id="IPR001810">
    <property type="entry name" value="F-box_dom"/>
</dbReference>
<organism evidence="2 3">
    <name type="scientific">Marasmius tenuissimus</name>
    <dbReference type="NCBI Taxonomy" id="585030"/>
    <lineage>
        <taxon>Eukaryota</taxon>
        <taxon>Fungi</taxon>
        <taxon>Dikarya</taxon>
        <taxon>Basidiomycota</taxon>
        <taxon>Agaricomycotina</taxon>
        <taxon>Agaricomycetes</taxon>
        <taxon>Agaricomycetidae</taxon>
        <taxon>Agaricales</taxon>
        <taxon>Marasmiineae</taxon>
        <taxon>Marasmiaceae</taxon>
        <taxon>Marasmius</taxon>
    </lineage>
</organism>
<keyword evidence="3" id="KW-1185">Reference proteome</keyword>
<sequence>MPPISAKAAVKHRRPKLKFSENEPQNLLLRLTRMRLKLGDNPVGVLGIEQVQQVMPLDLLKEILSYLHPQDLLHLFMTNQDFEAFLSSPDANGVWKSARSNVGFKSPPPGMTEIQWIALLASEPRCEIGTCDSQHRAKINFFKRIRVRNYLEIPSSSAFAQLRPPQSLSFDGYSYKLLEVLHSPGRKQRYPFRVVSNEDWYLLEDVKLLRYELQGMDEQQREEFLQAKKVEYQQRTKLANEYENWFNSRKVKA</sequence>
<dbReference type="CDD" id="cd09917">
    <property type="entry name" value="F-box_SF"/>
    <property type="match status" value="1"/>
</dbReference>
<proteinExistence type="predicted"/>
<reference evidence="2 3" key="1">
    <citation type="submission" date="2024-05" db="EMBL/GenBank/DDBJ databases">
        <title>A draft genome resource for the thread blight pathogen Marasmius tenuissimus strain MS-2.</title>
        <authorList>
            <person name="Yulfo-Soto G.E."/>
            <person name="Baruah I.K."/>
            <person name="Amoako-Attah I."/>
            <person name="Bukari Y."/>
            <person name="Meinhardt L.W."/>
            <person name="Bailey B.A."/>
            <person name="Cohen S.P."/>
        </authorList>
    </citation>
    <scope>NUCLEOTIDE SEQUENCE [LARGE SCALE GENOMIC DNA]</scope>
    <source>
        <strain evidence="2 3">MS-2</strain>
    </source>
</reference>
<feature type="domain" description="F-box" evidence="1">
    <location>
        <begin position="49"/>
        <end position="98"/>
    </location>
</feature>
<name>A0ABR2ZYE8_9AGAR</name>